<keyword evidence="3 5" id="KW-1133">Transmembrane helix</keyword>
<dbReference type="Proteomes" id="UP000185874">
    <property type="component" value="Unassembled WGS sequence"/>
</dbReference>
<evidence type="ECO:0000256" key="2">
    <source>
        <dbReference type="ARBA" id="ARBA00022692"/>
    </source>
</evidence>
<dbReference type="GO" id="GO:0016020">
    <property type="term" value="C:membrane"/>
    <property type="evidence" value="ECO:0007669"/>
    <property type="project" value="UniProtKB-SubCell"/>
</dbReference>
<sequence>MLLPISFATGALLGNVFFHLLPETQDYPLILVGLLSFFVLEKFLRWHHCHRPSHHHPLTTISLIGGLVHSFIDGILITTSLPALLAVIFHEIPQKISYYSIFVHQKISPPKALLLSLSTSLPAIFSSLLFLFLVPDLSFLVPFTAGAFIYLAVADLIPELHRHQQGIRYSFIQLAFIFFGISLIAFIK</sequence>
<organism evidence="6 7">
    <name type="scientific">Candidatus Shapirobacteria bacterium RBG_13_44_7</name>
    <dbReference type="NCBI Taxonomy" id="1802149"/>
    <lineage>
        <taxon>Bacteria</taxon>
        <taxon>Candidatus Shapironibacteriota</taxon>
    </lineage>
</organism>
<feature type="transmembrane region" description="Helical" evidence="5">
    <location>
        <begin position="169"/>
        <end position="187"/>
    </location>
</feature>
<dbReference type="GO" id="GO:0046873">
    <property type="term" value="F:metal ion transmembrane transporter activity"/>
    <property type="evidence" value="ECO:0007669"/>
    <property type="project" value="InterPro"/>
</dbReference>
<evidence type="ECO:0000256" key="4">
    <source>
        <dbReference type="ARBA" id="ARBA00023136"/>
    </source>
</evidence>
<evidence type="ECO:0000313" key="7">
    <source>
        <dbReference type="Proteomes" id="UP000185874"/>
    </source>
</evidence>
<name>A0A1F7SJY4_9BACT</name>
<comment type="caution">
    <text evidence="6">The sequence shown here is derived from an EMBL/GenBank/DDBJ whole genome shotgun (WGS) entry which is preliminary data.</text>
</comment>
<gene>
    <name evidence="6" type="ORF">A3K55_02580</name>
</gene>
<keyword evidence="4 5" id="KW-0472">Membrane</keyword>
<evidence type="ECO:0000256" key="3">
    <source>
        <dbReference type="ARBA" id="ARBA00022989"/>
    </source>
</evidence>
<evidence type="ECO:0000256" key="1">
    <source>
        <dbReference type="ARBA" id="ARBA00004141"/>
    </source>
</evidence>
<evidence type="ECO:0008006" key="8">
    <source>
        <dbReference type="Google" id="ProtNLM"/>
    </source>
</evidence>
<evidence type="ECO:0000256" key="5">
    <source>
        <dbReference type="SAM" id="Phobius"/>
    </source>
</evidence>
<dbReference type="AlphaFoldDB" id="A0A1F7SJY4"/>
<keyword evidence="2 5" id="KW-0812">Transmembrane</keyword>
<dbReference type="EMBL" id="MGDJ01000006">
    <property type="protein sequence ID" value="OGL54092.1"/>
    <property type="molecule type" value="Genomic_DNA"/>
</dbReference>
<accession>A0A1F7SJY4</accession>
<evidence type="ECO:0000313" key="6">
    <source>
        <dbReference type="EMBL" id="OGL54092.1"/>
    </source>
</evidence>
<protein>
    <recommendedName>
        <fullName evidence="8">ZIP family metal transporter</fullName>
    </recommendedName>
</protein>
<feature type="transmembrane region" description="Helical" evidence="5">
    <location>
        <begin position="28"/>
        <end position="44"/>
    </location>
</feature>
<feature type="transmembrane region" description="Helical" evidence="5">
    <location>
        <begin position="139"/>
        <end position="157"/>
    </location>
</feature>
<reference evidence="6 7" key="1">
    <citation type="journal article" date="2016" name="Nat. Commun.">
        <title>Thousands of microbial genomes shed light on interconnected biogeochemical processes in an aquifer system.</title>
        <authorList>
            <person name="Anantharaman K."/>
            <person name="Brown C.T."/>
            <person name="Hug L.A."/>
            <person name="Sharon I."/>
            <person name="Castelle C.J."/>
            <person name="Probst A.J."/>
            <person name="Thomas B.C."/>
            <person name="Singh A."/>
            <person name="Wilkins M.J."/>
            <person name="Karaoz U."/>
            <person name="Brodie E.L."/>
            <person name="Williams K.H."/>
            <person name="Hubbard S.S."/>
            <person name="Banfield J.F."/>
        </authorList>
    </citation>
    <scope>NUCLEOTIDE SEQUENCE [LARGE SCALE GENOMIC DNA]</scope>
</reference>
<dbReference type="PANTHER" id="PTHR16950">
    <property type="entry name" value="ZINC TRANSPORTER SLC39A7 HISTIDINE-RICH MEMBRANE PROTEIN KE4"/>
    <property type="match status" value="1"/>
</dbReference>
<dbReference type="PANTHER" id="PTHR16950:SF16">
    <property type="entry name" value="ZINC TRANSPORTER ZIP13"/>
    <property type="match status" value="1"/>
</dbReference>
<proteinExistence type="predicted"/>
<feature type="transmembrane region" description="Helical" evidence="5">
    <location>
        <begin position="112"/>
        <end position="133"/>
    </location>
</feature>
<dbReference type="InterPro" id="IPR003689">
    <property type="entry name" value="ZIP"/>
</dbReference>
<comment type="subcellular location">
    <subcellularLocation>
        <location evidence="1">Membrane</location>
        <topology evidence="1">Multi-pass membrane protein</topology>
    </subcellularLocation>
</comment>
<dbReference type="Pfam" id="PF02535">
    <property type="entry name" value="Zip"/>
    <property type="match status" value="1"/>
</dbReference>